<keyword evidence="2" id="KW-0863">Zinc-finger</keyword>
<evidence type="ECO:0000313" key="6">
    <source>
        <dbReference type="EMBL" id="MRX72433.1"/>
    </source>
</evidence>
<evidence type="ECO:0000313" key="7">
    <source>
        <dbReference type="Proteomes" id="UP000448867"/>
    </source>
</evidence>
<evidence type="ECO:0000256" key="1">
    <source>
        <dbReference type="ARBA" id="ARBA00022723"/>
    </source>
</evidence>
<gene>
    <name evidence="6" type="ORF">GJU40_09745</name>
</gene>
<dbReference type="SUPFAM" id="SSF109635">
    <property type="entry name" value="DnaK suppressor protein DksA, alpha-hairpin domain"/>
    <property type="match status" value="1"/>
</dbReference>
<dbReference type="NCBIfam" id="TIGR02890">
    <property type="entry name" value="bacill_yteA"/>
    <property type="match status" value="1"/>
</dbReference>
<proteinExistence type="predicted"/>
<comment type="caution">
    <text evidence="4">Lacks conserved residue(s) required for the propagation of feature annotation.</text>
</comment>
<dbReference type="PROSITE" id="PS51128">
    <property type="entry name" value="ZF_DKSA_2"/>
    <property type="match status" value="1"/>
</dbReference>
<evidence type="ECO:0000256" key="2">
    <source>
        <dbReference type="ARBA" id="ARBA00022771"/>
    </source>
</evidence>
<organism evidence="6 7">
    <name type="scientific">Metabacillus lacus</name>
    <dbReference type="NCBI Taxonomy" id="1983721"/>
    <lineage>
        <taxon>Bacteria</taxon>
        <taxon>Bacillati</taxon>
        <taxon>Bacillota</taxon>
        <taxon>Bacilli</taxon>
        <taxon>Bacillales</taxon>
        <taxon>Bacillaceae</taxon>
        <taxon>Metabacillus</taxon>
    </lineage>
</organism>
<dbReference type="PANTHER" id="PTHR33823">
    <property type="entry name" value="RNA POLYMERASE-BINDING TRANSCRIPTION FACTOR DKSA-RELATED"/>
    <property type="match status" value="1"/>
</dbReference>
<keyword evidence="1" id="KW-0479">Metal-binding</keyword>
<dbReference type="RefSeq" id="WP_154307606.1">
    <property type="nucleotide sequence ID" value="NZ_WKKI01000015.1"/>
</dbReference>
<comment type="caution">
    <text evidence="6">The sequence shown here is derived from an EMBL/GenBank/DDBJ whole genome shotgun (WGS) entry which is preliminary data.</text>
</comment>
<accession>A0A7X2J0D2</accession>
<dbReference type="InterPro" id="IPR014240">
    <property type="entry name" value="YteA"/>
</dbReference>
<dbReference type="OrthoDB" id="9811543at2"/>
<dbReference type="Gene3D" id="1.20.120.910">
    <property type="entry name" value="DksA, coiled-coil domain"/>
    <property type="match status" value="1"/>
</dbReference>
<dbReference type="InterPro" id="IPR037187">
    <property type="entry name" value="DnaK_N"/>
</dbReference>
<name>A0A7X2J0D2_9BACI</name>
<dbReference type="AlphaFoldDB" id="A0A7X2J0D2"/>
<reference evidence="6 7" key="1">
    <citation type="submission" date="2019-11" db="EMBL/GenBank/DDBJ databases">
        <title>Bacillus lacus genome.</title>
        <authorList>
            <person name="Allen C.J."/>
            <person name="Newman J.D."/>
        </authorList>
    </citation>
    <scope>NUCLEOTIDE SEQUENCE [LARGE SCALE GENOMIC DNA]</scope>
    <source>
        <strain evidence="6 7">KCTC 33946</strain>
    </source>
</reference>
<dbReference type="PANTHER" id="PTHR33823:SF4">
    <property type="entry name" value="GENERAL STRESS PROTEIN 16O"/>
    <property type="match status" value="1"/>
</dbReference>
<dbReference type="Pfam" id="PF01258">
    <property type="entry name" value="zf-dskA_traR"/>
    <property type="match status" value="1"/>
</dbReference>
<dbReference type="SUPFAM" id="SSF57716">
    <property type="entry name" value="Glucocorticoid receptor-like (DNA-binding domain)"/>
    <property type="match status" value="1"/>
</dbReference>
<dbReference type="GO" id="GO:0008270">
    <property type="term" value="F:zinc ion binding"/>
    <property type="evidence" value="ECO:0007669"/>
    <property type="project" value="UniProtKB-KW"/>
</dbReference>
<protein>
    <submittedName>
        <fullName evidence="6">YteA family sporulation protein</fullName>
    </submittedName>
</protein>
<dbReference type="InterPro" id="IPR000962">
    <property type="entry name" value="Znf_DskA_TraR"/>
</dbReference>
<keyword evidence="7" id="KW-1185">Reference proteome</keyword>
<dbReference type="EMBL" id="WKKI01000015">
    <property type="protein sequence ID" value="MRX72433.1"/>
    <property type="molecule type" value="Genomic_DNA"/>
</dbReference>
<feature type="domain" description="Zinc finger DksA/TraR C4-type" evidence="5">
    <location>
        <begin position="89"/>
        <end position="117"/>
    </location>
</feature>
<dbReference type="Proteomes" id="UP000448867">
    <property type="component" value="Unassembled WGS sequence"/>
</dbReference>
<evidence type="ECO:0000256" key="4">
    <source>
        <dbReference type="PROSITE-ProRule" id="PRU00510"/>
    </source>
</evidence>
<keyword evidence="3" id="KW-0862">Zinc</keyword>
<evidence type="ECO:0000256" key="3">
    <source>
        <dbReference type="ARBA" id="ARBA00022833"/>
    </source>
</evidence>
<sequence>MLNKEQLSAFRSQLLHTQEEIQKRFEMNENFGLFRSHAHDSTGELSSYDNHPGDEATELYEREKDLSLNEHLHEELHDIKNALTAIEEGTYGICTVCKKEIPKERLEAVPTALTCKEHAPEQIVSHSRPVEEGVLMPPFGKFEFDGHEVQAYDAEDTLQDVMRYGSSETPSDLDIPVDHYNDVYLESDDPTGYAEEYENFIGNDIEGKNITVYPNYRHREYEQMLDEEGTMTIFGDLPGYEIHPYTEDEAERSNE</sequence>
<evidence type="ECO:0000259" key="5">
    <source>
        <dbReference type="Pfam" id="PF01258"/>
    </source>
</evidence>